<dbReference type="RefSeq" id="WP_162443010.1">
    <property type="nucleotide sequence ID" value="NZ_CP048222.1"/>
</dbReference>
<dbReference type="SUPFAM" id="SSF46458">
    <property type="entry name" value="Globin-like"/>
    <property type="match status" value="1"/>
</dbReference>
<dbReference type="InterPro" id="IPR009050">
    <property type="entry name" value="Globin-like_sf"/>
</dbReference>
<gene>
    <name evidence="5" type="ORF">GXP67_10040</name>
</gene>
<evidence type="ECO:0000256" key="2">
    <source>
        <dbReference type="ARBA" id="ARBA00022617"/>
    </source>
</evidence>
<name>A0A6C0GG32_9BACT</name>
<dbReference type="EMBL" id="CP048222">
    <property type="protein sequence ID" value="QHT66966.1"/>
    <property type="molecule type" value="Genomic_DNA"/>
</dbReference>
<keyword evidence="3" id="KW-0479">Metal-binding</keyword>
<evidence type="ECO:0000313" key="5">
    <source>
        <dbReference type="EMBL" id="QHT66966.1"/>
    </source>
</evidence>
<dbReference type="Gene3D" id="1.10.490.10">
    <property type="entry name" value="Globins"/>
    <property type="match status" value="1"/>
</dbReference>
<keyword evidence="2" id="KW-0349">Heme</keyword>
<dbReference type="InterPro" id="IPR001486">
    <property type="entry name" value="Hemoglobin_trunc"/>
</dbReference>
<evidence type="ECO:0000256" key="4">
    <source>
        <dbReference type="ARBA" id="ARBA00023004"/>
    </source>
</evidence>
<keyword evidence="4" id="KW-0408">Iron</keyword>
<sequence length="131" mass="15376">MNTKHDIQALEDIKLMVDDFYGKVAKDELLAPIFNYRLSTYWVLHLEKMYTFWNAALFGVKEYVCNPFAKHATMPVTAVHFERRLSLFNQTVDSHFEGPMAQDAKRRGLIMATTFQRRMNDQRGKDRITIV</sequence>
<keyword evidence="6" id="KW-1185">Reference proteome</keyword>
<reference evidence="5 6" key="1">
    <citation type="submission" date="2020-01" db="EMBL/GenBank/DDBJ databases">
        <authorList>
            <person name="Kim M.K."/>
        </authorList>
    </citation>
    <scope>NUCLEOTIDE SEQUENCE [LARGE SCALE GENOMIC DNA]</scope>
    <source>
        <strain evidence="5 6">172606-1</strain>
    </source>
</reference>
<dbReference type="InterPro" id="IPR012292">
    <property type="entry name" value="Globin/Proto"/>
</dbReference>
<organism evidence="5 6">
    <name type="scientific">Rhodocytophaga rosea</name>
    <dbReference type="NCBI Taxonomy" id="2704465"/>
    <lineage>
        <taxon>Bacteria</taxon>
        <taxon>Pseudomonadati</taxon>
        <taxon>Bacteroidota</taxon>
        <taxon>Cytophagia</taxon>
        <taxon>Cytophagales</taxon>
        <taxon>Rhodocytophagaceae</taxon>
        <taxon>Rhodocytophaga</taxon>
    </lineage>
</organism>
<keyword evidence="1" id="KW-0813">Transport</keyword>
<dbReference type="GO" id="GO:0020037">
    <property type="term" value="F:heme binding"/>
    <property type="evidence" value="ECO:0007669"/>
    <property type="project" value="InterPro"/>
</dbReference>
<dbReference type="KEGG" id="rhoz:GXP67_10040"/>
<evidence type="ECO:0000313" key="6">
    <source>
        <dbReference type="Proteomes" id="UP000480178"/>
    </source>
</evidence>
<dbReference type="Pfam" id="PF01152">
    <property type="entry name" value="Bac_globin"/>
    <property type="match status" value="1"/>
</dbReference>
<dbReference type="GO" id="GO:0046872">
    <property type="term" value="F:metal ion binding"/>
    <property type="evidence" value="ECO:0007669"/>
    <property type="project" value="UniProtKB-KW"/>
</dbReference>
<dbReference type="Proteomes" id="UP000480178">
    <property type="component" value="Chromosome"/>
</dbReference>
<accession>A0A6C0GG32</accession>
<dbReference type="CDD" id="cd08916">
    <property type="entry name" value="TrHb3_P"/>
    <property type="match status" value="1"/>
</dbReference>
<dbReference type="AlphaFoldDB" id="A0A6C0GG32"/>
<evidence type="ECO:0000256" key="1">
    <source>
        <dbReference type="ARBA" id="ARBA00022448"/>
    </source>
</evidence>
<proteinExistence type="predicted"/>
<dbReference type="GO" id="GO:0019825">
    <property type="term" value="F:oxygen binding"/>
    <property type="evidence" value="ECO:0007669"/>
    <property type="project" value="InterPro"/>
</dbReference>
<evidence type="ECO:0000256" key="3">
    <source>
        <dbReference type="ARBA" id="ARBA00022723"/>
    </source>
</evidence>
<protein>
    <submittedName>
        <fullName evidence="5">Group III truncated hemoglobin</fullName>
    </submittedName>
</protein>